<dbReference type="Pfam" id="PF12864">
    <property type="entry name" value="DUF3822"/>
    <property type="match status" value="1"/>
</dbReference>
<dbReference type="CDD" id="cd24013">
    <property type="entry name" value="ASKHA_ATPase_BT3980-like"/>
    <property type="match status" value="1"/>
</dbReference>
<dbReference type="Gene3D" id="3.30.420.250">
    <property type="match status" value="1"/>
</dbReference>
<name>A0ABR7VEA0_9FLAO</name>
<evidence type="ECO:0000313" key="2">
    <source>
        <dbReference type="Proteomes" id="UP000598350"/>
    </source>
</evidence>
<gene>
    <name evidence="1" type="ORF">HPE63_14960</name>
</gene>
<proteinExistence type="predicted"/>
<dbReference type="Gene3D" id="3.30.420.260">
    <property type="match status" value="1"/>
</dbReference>
<keyword evidence="2" id="KW-1185">Reference proteome</keyword>
<dbReference type="InterPro" id="IPR024213">
    <property type="entry name" value="DUF3822"/>
</dbReference>
<comment type="caution">
    <text evidence="1">The sequence shown here is derived from an EMBL/GenBank/DDBJ whole genome shotgun (WGS) entry which is preliminary data.</text>
</comment>
<organism evidence="1 2">
    <name type="scientific">Maribacter arenosus</name>
    <dbReference type="NCBI Taxonomy" id="1854708"/>
    <lineage>
        <taxon>Bacteria</taxon>
        <taxon>Pseudomonadati</taxon>
        <taxon>Bacteroidota</taxon>
        <taxon>Flavobacteriia</taxon>
        <taxon>Flavobacteriales</taxon>
        <taxon>Flavobacteriaceae</taxon>
        <taxon>Maribacter</taxon>
    </lineage>
</organism>
<protein>
    <submittedName>
        <fullName evidence="1">DUF3822 family protein</fullName>
    </submittedName>
</protein>
<dbReference type="RefSeq" id="WP_188315093.1">
    <property type="nucleotide sequence ID" value="NZ_JABTCG010000005.1"/>
</dbReference>
<reference evidence="1 2" key="1">
    <citation type="submission" date="2020-05" db="EMBL/GenBank/DDBJ databases">
        <title>The draft genome sequence of Maribacter arenosus CAU 1321.</title>
        <authorList>
            <person name="Mu L."/>
        </authorList>
    </citation>
    <scope>NUCLEOTIDE SEQUENCE [LARGE SCALE GENOMIC DNA]</scope>
    <source>
        <strain evidence="1 2">CAU 1321</strain>
    </source>
</reference>
<dbReference type="Proteomes" id="UP000598350">
    <property type="component" value="Unassembled WGS sequence"/>
</dbReference>
<sequence>MTKNQTFNPGNIPLEKYNKLSIQVSLNGLSFCILDTISNTIVNSDRRLFDKPQTPIELQGHLKALFAKHQLINAPFAEVVVVHNNGLFSFVPKSLFDEKELANYLKLNAKILANDHIAYDTLDNHDMINVYVPFVNINNYIFGLFGEFEYKHSATVLVEALLNTSGTQKKEPVCYVHVDGQQMDITVITQKKLLLHNSFTYTTKEDFMYYLLFIMEQLQLDTESTKLKLFGNIEEDDHIYKLCYNYIKDISIFIPPIPSYPMADADQNSIDFTLINAL</sequence>
<evidence type="ECO:0000313" key="1">
    <source>
        <dbReference type="EMBL" id="MBD0851980.1"/>
    </source>
</evidence>
<accession>A0ABR7VEA0</accession>
<dbReference type="EMBL" id="JABTCG010000005">
    <property type="protein sequence ID" value="MBD0851980.1"/>
    <property type="molecule type" value="Genomic_DNA"/>
</dbReference>